<feature type="compositionally biased region" description="Acidic residues" evidence="3">
    <location>
        <begin position="762"/>
        <end position="785"/>
    </location>
</feature>
<evidence type="ECO:0000256" key="1">
    <source>
        <dbReference type="ARBA" id="ARBA00004173"/>
    </source>
</evidence>
<comment type="subcellular location">
    <subcellularLocation>
        <location evidence="1">Mitochondrion</location>
    </subcellularLocation>
</comment>
<dbReference type="InterPro" id="IPR014804">
    <property type="entry name" value="Pet20-like"/>
</dbReference>
<feature type="compositionally biased region" description="Acidic residues" evidence="3">
    <location>
        <begin position="1270"/>
        <end position="1283"/>
    </location>
</feature>
<dbReference type="OrthoDB" id="3980110at2759"/>
<sequence>MLLSLKPNTISILKRTRTLGSVRYSSTTSTSAETIEVSSSSATQQSQEVEESAFNNSTQSQKGLLIATPTSPINEYENLNFAAYSKPMKIKTKYINTLPKVPSTSNIQKNELMLDTLFSSYQPLLQPIKQNHTKLPISVSLSLPPKRFKKEKLRSSLQSSSILNDLESYKRIKAENSKENYNPYFSKSKKFTPICSIFTNSALNTQQHNLELFNLPLSYIESLKPFQCSNKPGSENYRDDMIYIRKLEIEEKNLAQKKLNKLKSESDLQLAKKGLKKLNIDNFEDKIGRLKEYFFKSKEILRFKRKIVSNGGSTTLSKKLSSTVTHSHTQGDYDDEFYDSYDSNDNDNDDDNYEEEYTFEFDFSKELIQKFDPIKLHSAIFKFLQIVNPKSDTPEVQDRLWKLFSTLATLCDPYTQPSDTGEMNEYILSIDLVSDLVIALDYQIYENSEDTKFPLFDMALDLGLIIEKCLKALNCYDYNQLRNVDNDEVNWIDNLKKWIPCDTLSNITNMATGFHNLRLLYSICSVSVLVIYKLYNRGSSILSLNPFLSFLIKIWKNQTHVILLGLGIDRRDEELNFPGYPEVIRYVIKGASALRSITAMILNGDFKARLHDLKHESLNNFMNPWGRKCGSGALSIDLRIYVAAMISLGVEIDDVTALLDGLEPDDRYDEDIKYMFEMELEMDGVEYDEYHNHHSRSSVYYDHHHNLHKYQQNPDLDDGDKRKIVPVDEEGNCLYAEDEEQEEEDREEESIFERHPDCQCVFDDDEDDDDQDDDEDEYEYEELEEDDEIALDGVNEADRSSKSTNNRGLLAVRSSLAKNIQFDSDGRDWRDMPRGTNTELSSDFVQLLKESQDDPEVFITSMDLLVAEIYSMTKETISDKMGEKIIRSVAWVVRYDFEASLMSNDEREERSNNPDINPDEIYSCMADSQNFDNMIRFNPSISFCIIDELFMAEGYRRVLIWFLTHMELSQWLINYFHELLVGLRGNPVDSKDPKSTRFNFSRVGALLLSDVEKSMLLHEFFSNAVVYLSKGTSYDQDGNEVDDETLVEVEGDSRPITNRANAQKMMKIICLMLKSLESKGVLRVNDPEYRIEIQTLLVQWVGAGLVPEAKELFFKSSQVDEKDRELSYLELEELKLEKMFNEIGELDFFKIFAINFEKGSAEFLMMLLNLGNFYLRKRAEILQFFKDLNNVDKEFKGSQLVKICDCLFKSLHFYLGTNKIDKVLLTLKRFKLIDDVSDPFVNDTVNRYINDLGMDIFPRREQSEITNADNGEEKEDEEEELEDEIKPSAALEDKKKSKKLKKKGRKV</sequence>
<feature type="compositionally biased region" description="Low complexity" evidence="3">
    <location>
        <begin position="33"/>
        <end position="43"/>
    </location>
</feature>
<feature type="compositionally biased region" description="Basic residues" evidence="3">
    <location>
        <begin position="1296"/>
        <end position="1307"/>
    </location>
</feature>
<keyword evidence="2" id="KW-0496">Mitochondrion</keyword>
<gene>
    <name evidence="4" type="ORF">CANARDRAFT_7696</name>
</gene>
<evidence type="ECO:0000313" key="5">
    <source>
        <dbReference type="Proteomes" id="UP000094801"/>
    </source>
</evidence>
<evidence type="ECO:0000256" key="2">
    <source>
        <dbReference type="ARBA" id="ARBA00023128"/>
    </source>
</evidence>
<dbReference type="Proteomes" id="UP000094801">
    <property type="component" value="Unassembled WGS sequence"/>
</dbReference>
<feature type="region of interest" description="Disordered" evidence="3">
    <location>
        <begin position="33"/>
        <end position="61"/>
    </location>
</feature>
<evidence type="ECO:0000313" key="4">
    <source>
        <dbReference type="EMBL" id="ODV85589.1"/>
    </source>
</evidence>
<dbReference type="STRING" id="983967.A0A1E4T1F1"/>
<dbReference type="Pfam" id="PF08692">
    <property type="entry name" value="Pet20"/>
    <property type="match status" value="1"/>
</dbReference>
<feature type="compositionally biased region" description="Acidic residues" evidence="3">
    <location>
        <begin position="727"/>
        <end position="748"/>
    </location>
</feature>
<proteinExistence type="predicted"/>
<keyword evidence="5" id="KW-1185">Reference proteome</keyword>
<accession>A0A1E4T1F1</accession>
<feature type="region of interest" description="Disordered" evidence="3">
    <location>
        <begin position="709"/>
        <end position="785"/>
    </location>
</feature>
<dbReference type="GO" id="GO:0005739">
    <property type="term" value="C:mitochondrion"/>
    <property type="evidence" value="ECO:0007669"/>
    <property type="project" value="UniProtKB-SubCell"/>
</dbReference>
<reference evidence="5" key="1">
    <citation type="submission" date="2016-04" db="EMBL/GenBank/DDBJ databases">
        <title>Comparative genomics of biotechnologically important yeasts.</title>
        <authorList>
            <consortium name="DOE Joint Genome Institute"/>
            <person name="Riley R."/>
            <person name="Haridas S."/>
            <person name="Wolfe K.H."/>
            <person name="Lopes M.R."/>
            <person name="Hittinger C.T."/>
            <person name="Goker M."/>
            <person name="Salamov A."/>
            <person name="Wisecaver J."/>
            <person name="Long T.M."/>
            <person name="Aerts A.L."/>
            <person name="Barry K."/>
            <person name="Choi C."/>
            <person name="Clum A."/>
            <person name="Coughlan A.Y."/>
            <person name="Deshpande S."/>
            <person name="Douglass A.P."/>
            <person name="Hanson S.J."/>
            <person name="Klenk H.-P."/>
            <person name="Labutti K."/>
            <person name="Lapidus A."/>
            <person name="Lindquist E."/>
            <person name="Lipzen A."/>
            <person name="Meier-Kolthoff J.P."/>
            <person name="Ohm R.A."/>
            <person name="Otillar R.P."/>
            <person name="Pangilinan J."/>
            <person name="Peng Y."/>
            <person name="Rokas A."/>
            <person name="Rosa C.A."/>
            <person name="Scheuner C."/>
            <person name="Sibirny A.A."/>
            <person name="Slot J.C."/>
            <person name="Stielow J.B."/>
            <person name="Sun H."/>
            <person name="Kurtzman C.P."/>
            <person name="Blackwell M."/>
            <person name="Grigoriev I.V."/>
            <person name="Jeffries T.W."/>
        </authorList>
    </citation>
    <scope>NUCLEOTIDE SEQUENCE [LARGE SCALE GENOMIC DNA]</scope>
    <source>
        <strain evidence="5">NRRL YB-2248</strain>
    </source>
</reference>
<protein>
    <submittedName>
        <fullName evidence="4">Uncharacterized protein</fullName>
    </submittedName>
</protein>
<dbReference type="EMBL" id="KV453852">
    <property type="protein sequence ID" value="ODV85589.1"/>
    <property type="molecule type" value="Genomic_DNA"/>
</dbReference>
<organism evidence="4 5">
    <name type="scientific">[Candida] arabinofermentans NRRL YB-2248</name>
    <dbReference type="NCBI Taxonomy" id="983967"/>
    <lineage>
        <taxon>Eukaryota</taxon>
        <taxon>Fungi</taxon>
        <taxon>Dikarya</taxon>
        <taxon>Ascomycota</taxon>
        <taxon>Saccharomycotina</taxon>
        <taxon>Pichiomycetes</taxon>
        <taxon>Pichiales</taxon>
        <taxon>Pichiaceae</taxon>
        <taxon>Ogataea</taxon>
        <taxon>Ogataea/Candida clade</taxon>
    </lineage>
</organism>
<evidence type="ECO:0000256" key="3">
    <source>
        <dbReference type="SAM" id="MobiDB-lite"/>
    </source>
</evidence>
<name>A0A1E4T1F1_9ASCO</name>
<feature type="region of interest" description="Disordered" evidence="3">
    <location>
        <begin position="1262"/>
        <end position="1307"/>
    </location>
</feature>